<feature type="compositionally biased region" description="Basic and acidic residues" evidence="1">
    <location>
        <begin position="74"/>
        <end position="85"/>
    </location>
</feature>
<accession>G2YXS7</accession>
<feature type="compositionally biased region" description="Basic and acidic residues" evidence="1">
    <location>
        <begin position="164"/>
        <end position="173"/>
    </location>
</feature>
<organism evidence="2 3">
    <name type="scientific">Botryotinia fuckeliana (strain T4)</name>
    <name type="common">Noble rot fungus</name>
    <name type="synonym">Botrytis cinerea</name>
    <dbReference type="NCBI Taxonomy" id="999810"/>
    <lineage>
        <taxon>Eukaryota</taxon>
        <taxon>Fungi</taxon>
        <taxon>Dikarya</taxon>
        <taxon>Ascomycota</taxon>
        <taxon>Pezizomycotina</taxon>
        <taxon>Leotiomycetes</taxon>
        <taxon>Helotiales</taxon>
        <taxon>Sclerotiniaceae</taxon>
        <taxon>Botrytis</taxon>
    </lineage>
</organism>
<sequence>MEWDKRAPSTSYGDGRASERGRSVRGSVRERERSVRGSEREGDRSHRDDYSDDETVKQSNYPKPRASSKRPKDRSKGYTDKKFDNRGGPPPSKSAYGFADPFTAASVAPSIASISTRGHKSGTVVGKEVDRVDRRHGVDDWEARSAAVERARIALEQRQGSLGQRERNARIDDYAANSLDRVGDSPALTETPTMKSRGTRESRSHRRAESVTPSSRIPLDRRSRAESVTPSGRVPLDRRSRAESVTPSGRVPLDRRSRASSTVPRDRIPMQGGAAFHMTSSTTTMMSNSNSNGDDMQFYSHRHRSSFVSSGNGGGQLNMAQTSSFASQSGDPHRLSRDRRAPDMTVDYSQAGIQRSRPAESIGGDTARHRPLTLLPSQPKNDPRIDRRIEDLGSVSASHASESTVKPRRRRESVGNWPFENSESGAKTITGTEASMLQKPEASNSGRTERTDRTGRTGRTGRTDRTGRSNDLRTMFLDNEPPRTDPPVAPSSRTHTTLRPPPPLYSDRSNQAPSTTASHTRRLARDRDLGVERFRYHERD</sequence>
<evidence type="ECO:0000256" key="1">
    <source>
        <dbReference type="SAM" id="MobiDB-lite"/>
    </source>
</evidence>
<feature type="compositionally biased region" description="Basic and acidic residues" evidence="1">
    <location>
        <begin position="16"/>
        <end position="49"/>
    </location>
</feature>
<dbReference type="OrthoDB" id="3557592at2759"/>
<reference evidence="3" key="1">
    <citation type="journal article" date="2011" name="PLoS Genet.">
        <title>Genomic analysis of the necrotrophic fungal pathogens Sclerotinia sclerotiorum and Botrytis cinerea.</title>
        <authorList>
            <person name="Amselem J."/>
            <person name="Cuomo C.A."/>
            <person name="van Kan J.A."/>
            <person name="Viaud M."/>
            <person name="Benito E.P."/>
            <person name="Couloux A."/>
            <person name="Coutinho P.M."/>
            <person name="de Vries R.P."/>
            <person name="Dyer P.S."/>
            <person name="Fillinger S."/>
            <person name="Fournier E."/>
            <person name="Gout L."/>
            <person name="Hahn M."/>
            <person name="Kohn L."/>
            <person name="Lapalu N."/>
            <person name="Plummer K.M."/>
            <person name="Pradier J.M."/>
            <person name="Quevillon E."/>
            <person name="Sharon A."/>
            <person name="Simon A."/>
            <person name="ten Have A."/>
            <person name="Tudzynski B."/>
            <person name="Tudzynski P."/>
            <person name="Wincker P."/>
            <person name="Andrew M."/>
            <person name="Anthouard V."/>
            <person name="Beever R.E."/>
            <person name="Beffa R."/>
            <person name="Benoit I."/>
            <person name="Bouzid O."/>
            <person name="Brault B."/>
            <person name="Chen Z."/>
            <person name="Choquer M."/>
            <person name="Collemare J."/>
            <person name="Cotton P."/>
            <person name="Danchin E.G."/>
            <person name="Da Silva C."/>
            <person name="Gautier A."/>
            <person name="Giraud C."/>
            <person name="Giraud T."/>
            <person name="Gonzalez C."/>
            <person name="Grossetete S."/>
            <person name="Guldener U."/>
            <person name="Henrissat B."/>
            <person name="Howlett B.J."/>
            <person name="Kodira C."/>
            <person name="Kretschmer M."/>
            <person name="Lappartient A."/>
            <person name="Leroch M."/>
            <person name="Levis C."/>
            <person name="Mauceli E."/>
            <person name="Neuveglise C."/>
            <person name="Oeser B."/>
            <person name="Pearson M."/>
            <person name="Poulain J."/>
            <person name="Poussereau N."/>
            <person name="Quesneville H."/>
            <person name="Rascle C."/>
            <person name="Schumacher J."/>
            <person name="Segurens B."/>
            <person name="Sexton A."/>
            <person name="Silva E."/>
            <person name="Sirven C."/>
            <person name="Soanes D.M."/>
            <person name="Talbot N.J."/>
            <person name="Templeton M."/>
            <person name="Yandava C."/>
            <person name="Yarden O."/>
            <person name="Zeng Q."/>
            <person name="Rollins J.A."/>
            <person name="Lebrun M.H."/>
            <person name="Dickman M."/>
        </authorList>
    </citation>
    <scope>NUCLEOTIDE SEQUENCE [LARGE SCALE GENOMIC DNA]</scope>
    <source>
        <strain evidence="3">T4</strain>
    </source>
</reference>
<feature type="region of interest" description="Disordered" evidence="1">
    <location>
        <begin position="306"/>
        <end position="540"/>
    </location>
</feature>
<gene>
    <name evidence="2" type="ORF">BofuT4_P145940.1</name>
</gene>
<feature type="compositionally biased region" description="Polar residues" evidence="1">
    <location>
        <begin position="318"/>
        <end position="330"/>
    </location>
</feature>
<dbReference type="Proteomes" id="UP000008177">
    <property type="component" value="Unplaced contigs"/>
</dbReference>
<feature type="region of interest" description="Disordered" evidence="1">
    <location>
        <begin position="157"/>
        <end position="272"/>
    </location>
</feature>
<protein>
    <submittedName>
        <fullName evidence="2">Uncharacterized protein</fullName>
    </submittedName>
</protein>
<dbReference type="InParanoid" id="G2YXS7"/>
<proteinExistence type="predicted"/>
<dbReference type="EMBL" id="FQ790360">
    <property type="protein sequence ID" value="CCD56425.1"/>
    <property type="molecule type" value="Genomic_DNA"/>
</dbReference>
<feature type="compositionally biased region" description="Basic and acidic residues" evidence="1">
    <location>
        <begin position="381"/>
        <end position="391"/>
    </location>
</feature>
<feature type="compositionally biased region" description="Polar residues" evidence="1">
    <location>
        <begin position="395"/>
        <end position="404"/>
    </location>
</feature>
<dbReference type="AlphaFoldDB" id="G2YXS7"/>
<feature type="compositionally biased region" description="Basic and acidic residues" evidence="1">
    <location>
        <begin position="447"/>
        <end position="471"/>
    </location>
</feature>
<feature type="compositionally biased region" description="Polar residues" evidence="1">
    <location>
        <begin position="419"/>
        <end position="445"/>
    </location>
</feature>
<feature type="region of interest" description="Disordered" evidence="1">
    <location>
        <begin position="1"/>
        <end position="99"/>
    </location>
</feature>
<feature type="compositionally biased region" description="Basic and acidic residues" evidence="1">
    <location>
        <begin position="331"/>
        <end position="342"/>
    </location>
</feature>
<feature type="compositionally biased region" description="Basic and acidic residues" evidence="1">
    <location>
        <begin position="523"/>
        <end position="540"/>
    </location>
</feature>
<feature type="compositionally biased region" description="Polar residues" evidence="1">
    <location>
        <begin position="507"/>
        <end position="518"/>
    </location>
</feature>
<evidence type="ECO:0000313" key="2">
    <source>
        <dbReference type="EMBL" id="CCD56425.1"/>
    </source>
</evidence>
<name>G2YXS7_BOTF4</name>
<evidence type="ECO:0000313" key="3">
    <source>
        <dbReference type="Proteomes" id="UP000008177"/>
    </source>
</evidence>
<dbReference type="HOGENOM" id="CLU_550914_0_0_1"/>